<feature type="binding site" evidence="9">
    <location>
        <position position="61"/>
    </location>
    <ligand>
        <name>beta-alanine</name>
        <dbReference type="ChEBI" id="CHEBI:57966"/>
    </ligand>
</feature>
<dbReference type="SUPFAM" id="SSF52374">
    <property type="entry name" value="Nucleotidylyl transferase"/>
    <property type="match status" value="1"/>
</dbReference>
<dbReference type="PANTHER" id="PTHR21299">
    <property type="entry name" value="CYTIDYLATE KINASE/PANTOATE-BETA-ALANINE LIGASE"/>
    <property type="match status" value="1"/>
</dbReference>
<dbReference type="FunFam" id="3.30.1300.10:FF:000001">
    <property type="entry name" value="Pantothenate synthetase"/>
    <property type="match status" value="1"/>
</dbReference>
<keyword evidence="3 9" id="KW-0963">Cytoplasm</keyword>
<evidence type="ECO:0000256" key="7">
    <source>
        <dbReference type="ARBA" id="ARBA00022840"/>
    </source>
</evidence>
<comment type="similarity">
    <text evidence="2 9">Belongs to the pantothenate synthetase family.</text>
</comment>
<reference evidence="10 11" key="1">
    <citation type="journal article" date="2005" name="Int. J. Syst. Evol. Microbiol.">
        <title>Bacillus litoralis sp. nov., isolated from a tidal flat of the Yellow Sea in Korea.</title>
        <authorList>
            <person name="Yoon J.H."/>
            <person name="Oh T.K."/>
        </authorList>
    </citation>
    <scope>NUCLEOTIDE SEQUENCE [LARGE SCALE GENOMIC DNA]</scope>
    <source>
        <strain evidence="10 11">SW-211</strain>
    </source>
</reference>
<evidence type="ECO:0000256" key="3">
    <source>
        <dbReference type="ARBA" id="ARBA00022490"/>
    </source>
</evidence>
<dbReference type="NCBIfam" id="TIGR00018">
    <property type="entry name" value="panC"/>
    <property type="match status" value="1"/>
</dbReference>
<comment type="pathway">
    <text evidence="1 9">Cofactor biosynthesis; (R)-pantothenate biosynthesis; (R)-pantothenate from (R)-pantoate and beta-alanine: step 1/1.</text>
</comment>
<dbReference type="AlphaFoldDB" id="A0A5C6W9U6"/>
<evidence type="ECO:0000256" key="6">
    <source>
        <dbReference type="ARBA" id="ARBA00022741"/>
    </source>
</evidence>
<accession>A0A5C6W9U6</accession>
<dbReference type="OrthoDB" id="9773087at2"/>
<evidence type="ECO:0000313" key="10">
    <source>
        <dbReference type="EMBL" id="TXC93260.1"/>
    </source>
</evidence>
<feature type="binding site" evidence="9">
    <location>
        <position position="153"/>
    </location>
    <ligand>
        <name>(R)-pantoate</name>
        <dbReference type="ChEBI" id="CHEBI:15980"/>
    </ligand>
</feature>
<dbReference type="Gene3D" id="3.30.1300.10">
    <property type="entry name" value="Pantoate-beta-alanine ligase, C-terminal domain"/>
    <property type="match status" value="1"/>
</dbReference>
<dbReference type="NCBIfam" id="TIGR00125">
    <property type="entry name" value="cyt_tran_rel"/>
    <property type="match status" value="1"/>
</dbReference>
<dbReference type="UniPathway" id="UPA00028">
    <property type="reaction ID" value="UER00005"/>
</dbReference>
<dbReference type="RefSeq" id="WP_146946118.1">
    <property type="nucleotide sequence ID" value="NZ_VOQF01000001.1"/>
</dbReference>
<comment type="caution">
    <text evidence="10">The sequence shown here is derived from an EMBL/GenBank/DDBJ whole genome shotgun (WGS) entry which is preliminary data.</text>
</comment>
<keyword evidence="5 9" id="KW-0566">Pantothenate biosynthesis</keyword>
<dbReference type="InterPro" id="IPR003721">
    <property type="entry name" value="Pantoate_ligase"/>
</dbReference>
<feature type="active site" description="Proton donor" evidence="9">
    <location>
        <position position="37"/>
    </location>
</feature>
<evidence type="ECO:0000256" key="2">
    <source>
        <dbReference type="ARBA" id="ARBA00009256"/>
    </source>
</evidence>
<dbReference type="Gene3D" id="3.40.50.620">
    <property type="entry name" value="HUPs"/>
    <property type="match status" value="1"/>
</dbReference>
<dbReference type="GO" id="GO:0005524">
    <property type="term" value="F:ATP binding"/>
    <property type="evidence" value="ECO:0007669"/>
    <property type="project" value="UniProtKB-KW"/>
</dbReference>
<dbReference type="Pfam" id="PF02569">
    <property type="entry name" value="Pantoate_ligase"/>
    <property type="match status" value="1"/>
</dbReference>
<dbReference type="EC" id="6.3.2.1" evidence="9"/>
<dbReference type="InterPro" id="IPR042176">
    <property type="entry name" value="Pantoate_ligase_C"/>
</dbReference>
<feature type="binding site" evidence="9">
    <location>
        <begin position="147"/>
        <end position="150"/>
    </location>
    <ligand>
        <name>ATP</name>
        <dbReference type="ChEBI" id="CHEBI:30616"/>
    </ligand>
</feature>
<comment type="function">
    <text evidence="9">Catalyzes the condensation of pantoate with beta-alanine in an ATP-dependent reaction via a pantoyl-adenylate intermediate.</text>
</comment>
<evidence type="ECO:0000256" key="5">
    <source>
        <dbReference type="ARBA" id="ARBA00022655"/>
    </source>
</evidence>
<organism evidence="10 11">
    <name type="scientific">Metabacillus litoralis</name>
    <dbReference type="NCBI Taxonomy" id="152268"/>
    <lineage>
        <taxon>Bacteria</taxon>
        <taxon>Bacillati</taxon>
        <taxon>Bacillota</taxon>
        <taxon>Bacilli</taxon>
        <taxon>Bacillales</taxon>
        <taxon>Bacillaceae</taxon>
        <taxon>Metabacillus</taxon>
    </lineage>
</organism>
<keyword evidence="11" id="KW-1185">Reference proteome</keyword>
<sequence>MKIVETKSELRREIKKYKKDSKTIGFVPTMGFLHEGHLKLIEEAKKENHIVVLSIFVNPLQFGPTEDFDSYPRDRERDEQLALEAGVDLIFTPHVNEMYPVIPSYTVNVSDRVDVLCGKSREGHFNGVATVLTKLFNLINPDKAYFGMKDAQQVAVIEGLISEFHFPLKIVPVATIREEDGLAKSSRNVYLNDVEREEAPMLYKSLLSAANAIKDGEKDVNSIKEKVSQILTNETTGKIDYVEVLSYPELKEISVISGKIIIALAVKFTNARLIDNITLEV</sequence>
<evidence type="ECO:0000256" key="4">
    <source>
        <dbReference type="ARBA" id="ARBA00022598"/>
    </source>
</evidence>
<comment type="subunit">
    <text evidence="9">Homodimer.</text>
</comment>
<dbReference type="GO" id="GO:0004592">
    <property type="term" value="F:pantoate-beta-alanine ligase activity"/>
    <property type="evidence" value="ECO:0007669"/>
    <property type="project" value="UniProtKB-UniRule"/>
</dbReference>
<keyword evidence="6 9" id="KW-0547">Nucleotide-binding</keyword>
<evidence type="ECO:0000256" key="1">
    <source>
        <dbReference type="ARBA" id="ARBA00004990"/>
    </source>
</evidence>
<keyword evidence="7 9" id="KW-0067">ATP-binding</keyword>
<dbReference type="EMBL" id="VOQF01000001">
    <property type="protein sequence ID" value="TXC93260.1"/>
    <property type="molecule type" value="Genomic_DNA"/>
</dbReference>
<comment type="catalytic activity">
    <reaction evidence="8 9">
        <text>(R)-pantoate + beta-alanine + ATP = (R)-pantothenate + AMP + diphosphate + H(+)</text>
        <dbReference type="Rhea" id="RHEA:10912"/>
        <dbReference type="ChEBI" id="CHEBI:15378"/>
        <dbReference type="ChEBI" id="CHEBI:15980"/>
        <dbReference type="ChEBI" id="CHEBI:29032"/>
        <dbReference type="ChEBI" id="CHEBI:30616"/>
        <dbReference type="ChEBI" id="CHEBI:33019"/>
        <dbReference type="ChEBI" id="CHEBI:57966"/>
        <dbReference type="ChEBI" id="CHEBI:456215"/>
        <dbReference type="EC" id="6.3.2.1"/>
    </reaction>
</comment>
<keyword evidence="4 9" id="KW-0436">Ligase</keyword>
<gene>
    <name evidence="9" type="primary">panC</name>
    <name evidence="10" type="ORF">FS935_03445</name>
</gene>
<protein>
    <recommendedName>
        <fullName evidence="9">Pantothenate synthetase</fullName>
        <shortName evidence="9">PS</shortName>
        <ecNumber evidence="9">6.3.2.1</ecNumber>
    </recommendedName>
    <alternativeName>
        <fullName evidence="9">Pantoate--beta-alanine ligase</fullName>
    </alternativeName>
    <alternativeName>
        <fullName evidence="9">Pantoate-activating enzyme</fullName>
    </alternativeName>
</protein>
<dbReference type="FunFam" id="3.40.50.620:FF:000013">
    <property type="entry name" value="Pantothenate synthetase"/>
    <property type="match status" value="1"/>
</dbReference>
<dbReference type="GO" id="GO:0015940">
    <property type="term" value="P:pantothenate biosynthetic process"/>
    <property type="evidence" value="ECO:0007669"/>
    <property type="project" value="UniProtKB-UniRule"/>
</dbReference>
<dbReference type="InterPro" id="IPR004821">
    <property type="entry name" value="Cyt_trans-like"/>
</dbReference>
<evidence type="ECO:0000313" key="11">
    <source>
        <dbReference type="Proteomes" id="UP000321363"/>
    </source>
</evidence>
<dbReference type="InterPro" id="IPR014729">
    <property type="entry name" value="Rossmann-like_a/b/a_fold"/>
</dbReference>
<comment type="miscellaneous">
    <text evidence="9">The reaction proceeds by a bi uni uni bi ping pong mechanism.</text>
</comment>
<feature type="binding site" evidence="9">
    <location>
        <position position="176"/>
    </location>
    <ligand>
        <name>ATP</name>
        <dbReference type="ChEBI" id="CHEBI:30616"/>
    </ligand>
</feature>
<feature type="binding site" evidence="9">
    <location>
        <begin position="30"/>
        <end position="37"/>
    </location>
    <ligand>
        <name>ATP</name>
        <dbReference type="ChEBI" id="CHEBI:30616"/>
    </ligand>
</feature>
<evidence type="ECO:0000256" key="8">
    <source>
        <dbReference type="ARBA" id="ARBA00048258"/>
    </source>
</evidence>
<name>A0A5C6W9U6_9BACI</name>
<dbReference type="HAMAP" id="MF_00158">
    <property type="entry name" value="PanC"/>
    <property type="match status" value="1"/>
</dbReference>
<dbReference type="Proteomes" id="UP000321363">
    <property type="component" value="Unassembled WGS sequence"/>
</dbReference>
<proteinExistence type="inferred from homology"/>
<evidence type="ECO:0000256" key="9">
    <source>
        <dbReference type="HAMAP-Rule" id="MF_00158"/>
    </source>
</evidence>
<feature type="binding site" evidence="9">
    <location>
        <begin position="184"/>
        <end position="187"/>
    </location>
    <ligand>
        <name>ATP</name>
        <dbReference type="ChEBI" id="CHEBI:30616"/>
    </ligand>
</feature>
<dbReference type="PANTHER" id="PTHR21299:SF1">
    <property type="entry name" value="PANTOATE--BETA-ALANINE LIGASE"/>
    <property type="match status" value="1"/>
</dbReference>
<feature type="binding site" evidence="9">
    <location>
        <position position="61"/>
    </location>
    <ligand>
        <name>(R)-pantoate</name>
        <dbReference type="ChEBI" id="CHEBI:15980"/>
    </ligand>
</feature>
<dbReference type="GO" id="GO:0005829">
    <property type="term" value="C:cytosol"/>
    <property type="evidence" value="ECO:0007669"/>
    <property type="project" value="TreeGrafter"/>
</dbReference>
<comment type="subcellular location">
    <subcellularLocation>
        <location evidence="9">Cytoplasm</location>
    </subcellularLocation>
</comment>
<dbReference type="CDD" id="cd00560">
    <property type="entry name" value="PanC"/>
    <property type="match status" value="1"/>
</dbReference>